<keyword evidence="4" id="KW-1185">Reference proteome</keyword>
<dbReference type="GO" id="GO:0061631">
    <property type="term" value="F:ubiquitin conjugating enzyme activity"/>
    <property type="evidence" value="ECO:0007669"/>
    <property type="project" value="TreeGrafter"/>
</dbReference>
<dbReference type="AlphaFoldDB" id="A0A8J5EEQ5"/>
<evidence type="ECO:0000313" key="3">
    <source>
        <dbReference type="EMBL" id="KAG6474604.1"/>
    </source>
</evidence>
<gene>
    <name evidence="3" type="ORF">ZIOFF_068542</name>
</gene>
<organism evidence="3 4">
    <name type="scientific">Zingiber officinale</name>
    <name type="common">Ginger</name>
    <name type="synonym">Amomum zingiber</name>
    <dbReference type="NCBI Taxonomy" id="94328"/>
    <lineage>
        <taxon>Eukaryota</taxon>
        <taxon>Viridiplantae</taxon>
        <taxon>Streptophyta</taxon>
        <taxon>Embryophyta</taxon>
        <taxon>Tracheophyta</taxon>
        <taxon>Spermatophyta</taxon>
        <taxon>Magnoliopsida</taxon>
        <taxon>Liliopsida</taxon>
        <taxon>Zingiberales</taxon>
        <taxon>Zingiberaceae</taxon>
        <taxon>Zingiber</taxon>
    </lineage>
</organism>
<evidence type="ECO:0000313" key="4">
    <source>
        <dbReference type="Proteomes" id="UP000734854"/>
    </source>
</evidence>
<protein>
    <submittedName>
        <fullName evidence="3">Uncharacterized protein</fullName>
    </submittedName>
</protein>
<sequence>MNTVNGTTRVFIVTVIVGSRRALRRGSWSDPDSAMATSSRFAFFLFCLSPLYSTALSDLVISRFDRRVSRSVSVALLLADRWLTRIIFPRIRSLDYIQVECDALVTDLASGSAHQESENLPPPLRPPPLLLQEIDLENHSESIATSQEDNTGRLEAGEMEVDDILDQSSSIQQTDDKGRNILDDVYNFKNFDVAKNPLDHHYLGGLSDARNWIKKIQQEWNILATNLPDAIFSVYYHSGGYRIYPNLFVDGNGLVLNDKPYFNAAGYHKKIQTIEDEKNAILYNENTYLLNLKTMLYLL</sequence>
<proteinExistence type="predicted"/>
<dbReference type="Proteomes" id="UP000734854">
    <property type="component" value="Unassembled WGS sequence"/>
</dbReference>
<name>A0A8J5EEQ5_ZINOF</name>
<reference evidence="3 4" key="1">
    <citation type="submission" date="2020-08" db="EMBL/GenBank/DDBJ databases">
        <title>Plant Genome Project.</title>
        <authorList>
            <person name="Zhang R.-G."/>
        </authorList>
    </citation>
    <scope>NUCLEOTIDE SEQUENCE [LARGE SCALE GENOMIC DNA]</scope>
    <source>
        <tissue evidence="3">Rhizome</tissue>
    </source>
</reference>
<keyword evidence="1" id="KW-0808">Transferase</keyword>
<keyword evidence="2" id="KW-0833">Ubl conjugation pathway</keyword>
<evidence type="ECO:0000256" key="2">
    <source>
        <dbReference type="ARBA" id="ARBA00022786"/>
    </source>
</evidence>
<dbReference type="EMBL" id="JACMSC010000019">
    <property type="protein sequence ID" value="KAG6474604.1"/>
    <property type="molecule type" value="Genomic_DNA"/>
</dbReference>
<accession>A0A8J5EEQ5</accession>
<dbReference type="PANTHER" id="PTHR46116">
    <property type="entry name" value="(E3-INDEPENDENT) E2 UBIQUITIN-CONJUGATING ENZYME"/>
    <property type="match status" value="1"/>
</dbReference>
<comment type="caution">
    <text evidence="3">The sequence shown here is derived from an EMBL/GenBank/DDBJ whole genome shotgun (WGS) entry which is preliminary data.</text>
</comment>
<dbReference type="PANTHER" id="PTHR46116:SF21">
    <property type="entry name" value="UBIQUITIN-CONJUGATING ENZYME E2 23-RELATED"/>
    <property type="match status" value="1"/>
</dbReference>
<evidence type="ECO:0000256" key="1">
    <source>
        <dbReference type="ARBA" id="ARBA00022679"/>
    </source>
</evidence>